<comment type="caution">
    <text evidence="2">The sequence shown here is derived from an EMBL/GenBank/DDBJ whole genome shotgun (WGS) entry which is preliminary data.</text>
</comment>
<dbReference type="Pfam" id="PF10825">
    <property type="entry name" value="DUF2752"/>
    <property type="match status" value="1"/>
</dbReference>
<evidence type="ECO:0000313" key="2">
    <source>
        <dbReference type="EMBL" id="RKN09576.1"/>
    </source>
</evidence>
<dbReference type="RefSeq" id="WP_220729625.1">
    <property type="nucleotide sequence ID" value="NZ_RBDX01000007.1"/>
</dbReference>
<name>A0A3A9WP96_9ACTN</name>
<dbReference type="Proteomes" id="UP000275024">
    <property type="component" value="Unassembled WGS sequence"/>
</dbReference>
<keyword evidence="4" id="KW-1185">Reference proteome</keyword>
<gene>
    <name evidence="3" type="ORF">D7318_12075</name>
    <name evidence="2" type="ORF">D7319_10895</name>
</gene>
<evidence type="ECO:0000313" key="5">
    <source>
        <dbReference type="Proteomes" id="UP000275024"/>
    </source>
</evidence>
<keyword evidence="1" id="KW-1133">Transmembrane helix</keyword>
<evidence type="ECO:0000256" key="1">
    <source>
        <dbReference type="SAM" id="Phobius"/>
    </source>
</evidence>
<dbReference type="InterPro" id="IPR021215">
    <property type="entry name" value="DUF2752"/>
</dbReference>
<feature type="transmembrane region" description="Helical" evidence="1">
    <location>
        <begin position="91"/>
        <end position="109"/>
    </location>
</feature>
<organism evidence="2 5">
    <name type="scientific">Streptomyces radicis</name>
    <dbReference type="NCBI Taxonomy" id="1750517"/>
    <lineage>
        <taxon>Bacteria</taxon>
        <taxon>Bacillati</taxon>
        <taxon>Actinomycetota</taxon>
        <taxon>Actinomycetes</taxon>
        <taxon>Kitasatosporales</taxon>
        <taxon>Streptomycetaceae</taxon>
        <taxon>Streptomyces</taxon>
    </lineage>
</organism>
<dbReference type="AlphaFoldDB" id="A0A3A9WP96"/>
<proteinExistence type="predicted"/>
<protein>
    <submittedName>
        <fullName evidence="2">DUF2752 domain-containing protein</fullName>
    </submittedName>
</protein>
<accession>A0A3A9WP96</accession>
<keyword evidence="1" id="KW-0472">Membrane</keyword>
<evidence type="ECO:0000313" key="4">
    <source>
        <dbReference type="Proteomes" id="UP000268652"/>
    </source>
</evidence>
<dbReference type="Proteomes" id="UP000268652">
    <property type="component" value="Unassembled WGS sequence"/>
</dbReference>
<feature type="transmembrane region" description="Helical" evidence="1">
    <location>
        <begin position="121"/>
        <end position="139"/>
    </location>
</feature>
<dbReference type="EMBL" id="RBDX01000007">
    <property type="protein sequence ID" value="RKN09576.1"/>
    <property type="molecule type" value="Genomic_DNA"/>
</dbReference>
<dbReference type="EMBL" id="RBDY01000007">
    <property type="protein sequence ID" value="RKN23254.1"/>
    <property type="molecule type" value="Genomic_DNA"/>
</dbReference>
<evidence type="ECO:0000313" key="3">
    <source>
        <dbReference type="EMBL" id="RKN23254.1"/>
    </source>
</evidence>
<sequence>MGTTGRAASRAFRGRPGWLSHPATPPLATLAAGLAGAAYLWGADPHGGGTLLPRCPFNWATGLDCPSCGATRMCYDLLHGDLAAAWADNPVLLLVGVPLFGWLGGRWLVEGLRGRRYRPRFARLPTAALLAVAVVWGVARNVAG</sequence>
<keyword evidence="1" id="KW-0812">Transmembrane</keyword>
<reference evidence="4 5" key="1">
    <citation type="submission" date="2018-09" db="EMBL/GenBank/DDBJ databases">
        <title>Streptomyces sp. nov. DS1-2, an endophytic actinomycete isolated from roots of Dendrobium scabrilingue.</title>
        <authorList>
            <person name="Kuncharoen N."/>
            <person name="Kudo T."/>
            <person name="Ohkuma M."/>
            <person name="Yuki M."/>
            <person name="Tanasupawat S."/>
        </authorList>
    </citation>
    <scope>NUCLEOTIDE SEQUENCE [LARGE SCALE GENOMIC DNA]</scope>
    <source>
        <strain evidence="2 5">AZ1-7</strain>
        <strain evidence="3 4">DS1-2</strain>
    </source>
</reference>